<accession>A0A819KMY1</accession>
<evidence type="ECO:0000313" key="3">
    <source>
        <dbReference type="EMBL" id="CAF3951818.1"/>
    </source>
</evidence>
<comment type="caution">
    <text evidence="3">The sequence shown here is derived from an EMBL/GenBank/DDBJ whole genome shotgun (WGS) entry which is preliminary data.</text>
</comment>
<dbReference type="AlphaFoldDB" id="A0A819KMY1"/>
<evidence type="ECO:0000256" key="1">
    <source>
        <dbReference type="SAM" id="MobiDB-lite"/>
    </source>
</evidence>
<feature type="transmembrane region" description="Helical" evidence="2">
    <location>
        <begin position="79"/>
        <end position="100"/>
    </location>
</feature>
<feature type="region of interest" description="Disordered" evidence="1">
    <location>
        <begin position="326"/>
        <end position="346"/>
    </location>
</feature>
<organism evidence="3 4">
    <name type="scientific">Rotaria magnacalcarata</name>
    <dbReference type="NCBI Taxonomy" id="392030"/>
    <lineage>
        <taxon>Eukaryota</taxon>
        <taxon>Metazoa</taxon>
        <taxon>Spiralia</taxon>
        <taxon>Gnathifera</taxon>
        <taxon>Rotifera</taxon>
        <taxon>Eurotatoria</taxon>
        <taxon>Bdelloidea</taxon>
        <taxon>Philodinida</taxon>
        <taxon>Philodinidae</taxon>
        <taxon>Rotaria</taxon>
    </lineage>
</organism>
<keyword evidence="2" id="KW-0812">Transmembrane</keyword>
<evidence type="ECO:0000256" key="2">
    <source>
        <dbReference type="SAM" id="Phobius"/>
    </source>
</evidence>
<keyword evidence="2" id="KW-1133">Transmembrane helix</keyword>
<evidence type="ECO:0000313" key="4">
    <source>
        <dbReference type="Proteomes" id="UP000663842"/>
    </source>
</evidence>
<name>A0A819KMY1_9BILA</name>
<feature type="compositionally biased region" description="Low complexity" evidence="1">
    <location>
        <begin position="336"/>
        <end position="346"/>
    </location>
</feature>
<gene>
    <name evidence="3" type="ORF">UXM345_LOCUS13379</name>
</gene>
<reference evidence="3" key="1">
    <citation type="submission" date="2021-02" db="EMBL/GenBank/DDBJ databases">
        <authorList>
            <person name="Nowell W R."/>
        </authorList>
    </citation>
    <scope>NUCLEOTIDE SEQUENCE</scope>
</reference>
<dbReference type="Proteomes" id="UP000663842">
    <property type="component" value="Unassembled WGS sequence"/>
</dbReference>
<dbReference type="EMBL" id="CAJOBF010001448">
    <property type="protein sequence ID" value="CAF3951818.1"/>
    <property type="molecule type" value="Genomic_DNA"/>
</dbReference>
<keyword evidence="2" id="KW-0472">Membrane</keyword>
<proteinExistence type="predicted"/>
<protein>
    <submittedName>
        <fullName evidence="3">Uncharacterized protein</fullName>
    </submittedName>
</protein>
<sequence length="412" mass="45951">MHTPEIIPSGYYTRHRLPIRIMVKRLRPPTTPPIQRILVNLNGIREVSSPDLPMSDCDDSTRRIRASGTSGLFLTCCEWGMLAAIVLLSVGLAVAIFLLFTWPRSQMNDSDVVNTCNGSSVNTTSTTSQLPARVQQLPAPVQQLPARVQQLPVPVQHLLAPVQQLLAPVQQLPVPVQQPPARLQQVPPQRLQLLLRLLPTRVHQDGKYAYTYLAIATTTRITFALREDQYFFALDDVTVCDTASPSIQLLTNGDFETGSIVPWVYCNPSGSQYSGQVETGLTTMYGYPYVAYSGTDFYLDGAVGAPDYLSQTFSTTIGHTYMREQKEKKGESSERAINIGTPPNTTTAAASTFTKGQARDPVDHLEEYILDYIQYYRQYVRKMSENRIQLAKTQMVEFKALGDFEKIPTPAQ</sequence>